<proteinExistence type="predicted"/>
<evidence type="ECO:0000313" key="3">
    <source>
        <dbReference type="EMBL" id="OTN63876.1"/>
    </source>
</evidence>
<dbReference type="OMA" id="RWTQAFQ"/>
<feature type="region of interest" description="Disordered" evidence="1">
    <location>
        <begin position="193"/>
        <end position="218"/>
    </location>
</feature>
<dbReference type="VEuPathDB" id="PlasmoDB:PKNOH_S140282400"/>
<feature type="region of interest" description="Disordered" evidence="1">
    <location>
        <begin position="368"/>
        <end position="436"/>
    </location>
</feature>
<comment type="caution">
    <text evidence="3">The sequence shown here is derived from an EMBL/GenBank/DDBJ whole genome shotgun (WGS) entry which is preliminary data.</text>
</comment>
<name>A0A1Y3DKU1_PLAKN</name>
<feature type="signal peptide" evidence="2">
    <location>
        <begin position="1"/>
        <end position="28"/>
    </location>
</feature>
<dbReference type="Proteomes" id="UP000195012">
    <property type="component" value="Unassembled WGS sequence"/>
</dbReference>
<evidence type="ECO:0000256" key="1">
    <source>
        <dbReference type="SAM" id="MobiDB-lite"/>
    </source>
</evidence>
<keyword evidence="2" id="KW-0732">Signal</keyword>
<feature type="compositionally biased region" description="Basic and acidic residues" evidence="1">
    <location>
        <begin position="43"/>
        <end position="61"/>
    </location>
</feature>
<reference evidence="3 4" key="1">
    <citation type="submission" date="2017-05" db="EMBL/GenBank/DDBJ databases">
        <title>PacBio assembly of a Plasmodium knowlesi genome sequence with Hi-C correction and manual annotation of the SICAvar gene family.</title>
        <authorList>
            <person name="Lapp S.A."/>
            <person name="Geraldo J.A."/>
            <person name="Chien J.-T."/>
            <person name="Ay F."/>
            <person name="Pakala S.B."/>
            <person name="Batugedara G."/>
            <person name="Humphrey J.C."/>
            <person name="Debarry J.D."/>
            <person name="Le Roch K.G."/>
            <person name="Galinski M.R."/>
            <person name="Kissinger J.C."/>
        </authorList>
    </citation>
    <scope>NUCLEOTIDE SEQUENCE [LARGE SCALE GENOMIC DNA]</scope>
    <source>
        <strain evidence="4">Malayan Strain Pk1 (A+)</strain>
    </source>
</reference>
<feature type="compositionally biased region" description="Basic and acidic residues" evidence="1">
    <location>
        <begin position="399"/>
        <end position="421"/>
    </location>
</feature>
<feature type="compositionally biased region" description="Polar residues" evidence="1">
    <location>
        <begin position="422"/>
        <end position="431"/>
    </location>
</feature>
<dbReference type="EMBL" id="NETL01000028">
    <property type="protein sequence ID" value="OTN63876.1"/>
    <property type="molecule type" value="Genomic_DNA"/>
</dbReference>
<feature type="compositionally biased region" description="Basic and acidic residues" evidence="1">
    <location>
        <begin position="144"/>
        <end position="161"/>
    </location>
</feature>
<dbReference type="AlphaFoldDB" id="A0A1Y3DKU1"/>
<organism evidence="3 4">
    <name type="scientific">Plasmodium knowlesi</name>
    <dbReference type="NCBI Taxonomy" id="5850"/>
    <lineage>
        <taxon>Eukaryota</taxon>
        <taxon>Sar</taxon>
        <taxon>Alveolata</taxon>
        <taxon>Apicomplexa</taxon>
        <taxon>Aconoidasida</taxon>
        <taxon>Haemosporida</taxon>
        <taxon>Plasmodiidae</taxon>
        <taxon>Plasmodium</taxon>
        <taxon>Plasmodium (Plasmodium)</taxon>
    </lineage>
</organism>
<gene>
    <name evidence="3" type="ORF">PKNOH_S140282400</name>
</gene>
<protein>
    <submittedName>
        <fullName evidence="3">Uncharacterized protein</fullName>
    </submittedName>
</protein>
<dbReference type="VEuPathDB" id="PlasmoDB:PKA1H_140069800"/>
<dbReference type="VEuPathDB" id="PlasmoDB:PKNH_1463700"/>
<evidence type="ECO:0000313" key="4">
    <source>
        <dbReference type="Proteomes" id="UP000195012"/>
    </source>
</evidence>
<dbReference type="eggNOG" id="ENOG502QXI6">
    <property type="taxonomic scope" value="Eukaryota"/>
</dbReference>
<sequence>MLPKCILSIYIISCVLLLLSWKIGDVNGQLPRRGNVNELIRRFENQSTEDRQQRDSNENKSFESGSQGIEHPLNKGQNTTIYEEPQPGQSYEPARRSSSFPTQKSSLNVDDYSDDVSDEDNDYASNTRNDYKRDHRIGQQHQRGNRDGFPDEEPPRREEGGRMTPKGNTYLGNDFEHFNKRLGLSMDDYMSDTEDDSFDSSDNSSDLPRNKLNAHDTDSSSIYEDIQFVRHRDNRQPNDDVQFSRTDGRRNAMYNRSDNGAEESPPRESKRVNNLSSDVYDYAYGRNGSNMSEPANLYSYPEDDISQRTIPPIENRKSRNRSSSPLQDDYSIPSDTYRNSYDSEDHIYSVIPGEEQYEDEINQRRTRQGYSSLGNGARPDRNEILPVRGIKKSASSYHPEGRESKTDGSLKKVRKNNKEDSSTVMHTQQGSKNDRNVSKPLSIITLFSTYQRNLFLNKYSKSSGKVGGNVNANGRTGVKRLFSFSRSGKDSGLSIMGELQTAVEQCIVKNSNKLSRLVLMKNLAFNDSKLLENYEYAVSYIRNNCNNGSATCLDIRPMVYREDDPDASSIVTSLPNIYILSTYEFLLTNLRMCGPLRTMVKNRVKENKLTPTDIVLLLSGAYFKSWMNNTLVKHLISFLKTKRVVYLEKYFLAVLISLSSFIKPALKIYFGERYAKVSAHNLDAEVNKMIPEMLGAALRWTQAFQEKFSDESNRILLNVHKTLASYSKERNGRLSRKFRTLEALLLRQKVASDVVSNQDEGYRHLIQQILKYVRNVHSTVFE</sequence>
<dbReference type="OrthoDB" id="382298at2759"/>
<evidence type="ECO:0000256" key="2">
    <source>
        <dbReference type="SAM" id="SignalP"/>
    </source>
</evidence>
<feature type="compositionally biased region" description="Acidic residues" evidence="1">
    <location>
        <begin position="111"/>
        <end position="122"/>
    </location>
</feature>
<feature type="region of interest" description="Disordered" evidence="1">
    <location>
        <begin position="43"/>
        <end position="174"/>
    </location>
</feature>
<feature type="region of interest" description="Disordered" evidence="1">
    <location>
        <begin position="230"/>
        <end position="340"/>
    </location>
</feature>
<feature type="chain" id="PRO_5011010978" evidence="2">
    <location>
        <begin position="29"/>
        <end position="782"/>
    </location>
</feature>
<feature type="compositionally biased region" description="Polar residues" evidence="1">
    <location>
        <begin position="96"/>
        <end position="107"/>
    </location>
</feature>
<accession>A0A1Y3DKU1</accession>